<feature type="region of interest" description="Disordered" evidence="1">
    <location>
        <begin position="1"/>
        <end position="34"/>
    </location>
</feature>
<evidence type="ECO:0000313" key="2">
    <source>
        <dbReference type="EMBL" id="CAG9857624.1"/>
    </source>
</evidence>
<organism evidence="2 3">
    <name type="scientific">Phyllotreta striolata</name>
    <name type="common">Striped flea beetle</name>
    <name type="synonym">Crioceris striolata</name>
    <dbReference type="NCBI Taxonomy" id="444603"/>
    <lineage>
        <taxon>Eukaryota</taxon>
        <taxon>Metazoa</taxon>
        <taxon>Ecdysozoa</taxon>
        <taxon>Arthropoda</taxon>
        <taxon>Hexapoda</taxon>
        <taxon>Insecta</taxon>
        <taxon>Pterygota</taxon>
        <taxon>Neoptera</taxon>
        <taxon>Endopterygota</taxon>
        <taxon>Coleoptera</taxon>
        <taxon>Polyphaga</taxon>
        <taxon>Cucujiformia</taxon>
        <taxon>Chrysomeloidea</taxon>
        <taxon>Chrysomelidae</taxon>
        <taxon>Galerucinae</taxon>
        <taxon>Alticini</taxon>
        <taxon>Phyllotreta</taxon>
    </lineage>
</organism>
<feature type="compositionally biased region" description="Basic residues" evidence="1">
    <location>
        <begin position="13"/>
        <end position="34"/>
    </location>
</feature>
<feature type="compositionally biased region" description="Basic and acidic residues" evidence="1">
    <location>
        <begin position="1"/>
        <end position="12"/>
    </location>
</feature>
<proteinExistence type="predicted"/>
<evidence type="ECO:0000256" key="1">
    <source>
        <dbReference type="SAM" id="MobiDB-lite"/>
    </source>
</evidence>
<name>A0A9N9TJS2_PHYSR</name>
<dbReference type="EMBL" id="OU900107">
    <property type="protein sequence ID" value="CAG9857624.1"/>
    <property type="molecule type" value="Genomic_DNA"/>
</dbReference>
<gene>
    <name evidence="2" type="ORF">PHYEVI_LOCUS4027</name>
</gene>
<sequence length="34" mass="4256">MRRYHPQREVHPHGRPLRLSRPKRSQRHLVHHTV</sequence>
<dbReference type="Proteomes" id="UP001153712">
    <property type="component" value="Chromosome 14"/>
</dbReference>
<reference evidence="2" key="1">
    <citation type="submission" date="2022-01" db="EMBL/GenBank/DDBJ databases">
        <authorList>
            <person name="King R."/>
        </authorList>
    </citation>
    <scope>NUCLEOTIDE SEQUENCE</scope>
</reference>
<protein>
    <submittedName>
        <fullName evidence="2">Uncharacterized protein</fullName>
    </submittedName>
</protein>
<evidence type="ECO:0000313" key="3">
    <source>
        <dbReference type="Proteomes" id="UP001153712"/>
    </source>
</evidence>
<dbReference type="AlphaFoldDB" id="A0A9N9TJS2"/>
<accession>A0A9N9TJS2</accession>
<keyword evidence="3" id="KW-1185">Reference proteome</keyword>